<dbReference type="PANTHER" id="PTHR11552:SF201">
    <property type="entry name" value="GLUCOSE-METHANOL-CHOLINE OXIDOREDUCTASE N-TERMINAL DOMAIN-CONTAINING PROTEIN"/>
    <property type="match status" value="1"/>
</dbReference>
<feature type="domain" description="Glucose-methanol-choline oxidoreductase N-terminal" evidence="9">
    <location>
        <begin position="304"/>
        <end position="318"/>
    </location>
</feature>
<dbReference type="PIRSF" id="PIRSF000137">
    <property type="entry name" value="Alcohol_oxidase"/>
    <property type="match status" value="1"/>
</dbReference>
<dbReference type="Pfam" id="PF00732">
    <property type="entry name" value="GMC_oxred_N"/>
    <property type="match status" value="1"/>
</dbReference>
<comment type="cofactor">
    <cofactor evidence="1 7">
        <name>FAD</name>
        <dbReference type="ChEBI" id="CHEBI:57692"/>
    </cofactor>
</comment>
<evidence type="ECO:0000256" key="2">
    <source>
        <dbReference type="ARBA" id="ARBA00010790"/>
    </source>
</evidence>
<dbReference type="Gene3D" id="3.50.50.60">
    <property type="entry name" value="FAD/NAD(P)-binding domain"/>
    <property type="match status" value="1"/>
</dbReference>
<dbReference type="InterPro" id="IPR000172">
    <property type="entry name" value="GMC_OxRdtase_N"/>
</dbReference>
<evidence type="ECO:0000259" key="9">
    <source>
        <dbReference type="PROSITE" id="PS00624"/>
    </source>
</evidence>
<dbReference type="PROSITE" id="PS00624">
    <property type="entry name" value="GMC_OXRED_2"/>
    <property type="match status" value="1"/>
</dbReference>
<accession>A0A9N9PVY4</accession>
<evidence type="ECO:0000256" key="8">
    <source>
        <dbReference type="SAM" id="SignalP"/>
    </source>
</evidence>
<feature type="active site" description="Proton acceptor" evidence="6">
    <location>
        <position position="574"/>
    </location>
</feature>
<reference evidence="10" key="1">
    <citation type="submission" date="2021-07" db="EMBL/GenBank/DDBJ databases">
        <authorList>
            <person name="Durling M."/>
        </authorList>
    </citation>
    <scope>NUCLEOTIDE SEQUENCE</scope>
</reference>
<dbReference type="OrthoDB" id="269227at2759"/>
<dbReference type="Proteomes" id="UP000696280">
    <property type="component" value="Unassembled WGS sequence"/>
</dbReference>
<dbReference type="GO" id="GO:0050660">
    <property type="term" value="F:flavin adenine dinucleotide binding"/>
    <property type="evidence" value="ECO:0007669"/>
    <property type="project" value="InterPro"/>
</dbReference>
<feature type="active site" description="Proton donor" evidence="6">
    <location>
        <position position="531"/>
    </location>
</feature>
<evidence type="ECO:0000313" key="11">
    <source>
        <dbReference type="Proteomes" id="UP000696280"/>
    </source>
</evidence>
<sequence>MISTLALLGAATLASAAPVAEAPSFDYVIVGAGTSGLVIANRLTELADVSVAVIEAGSSVLDNVDVTGIDAYGAAFDTPIDYAFATTEQTFGDGASKIMRAGKAIGGTSTINGKHFMSFSMAYTRAEDVQIDAWESLGSENWNWKTLFPYYLKSESFETPDAGQIAKGATFDPALHGTSGPLKVGWAQAATMMDVEQPQILNATYEALGIDYSIDVNGGEMTGFSLYPKTLDTELNIRHDAGRAYYYPIQSRSNLKLFSETTANKMVWSPAANGDAVASGVEVTDATGNTFVINANKEVILSAGALRSPLLLEASGVGNPTILSNLGIDVVVDLPTVGENLQDQMNSGLAGTSSANHSGNAGYVLYPTAAEVFGDDLEAAKASIDLADYARRTSEANNGVTSAADLEKFFKMQFDLVFEKNITIAEILVTPAGDIYDIEYWALMPFSRGSIHLTSANATAAAAINPNYFMLEWDALSQGAVGKYIRKIINTAPLSESLTSETTPGLSVVPQNATDAQWASWVKTSYRSNFHPVATAAMMPKEVGGVVDSNLKVYGTANVRVIDASILPFQVCGHLVSTLYAVAERAADLIKGSL</sequence>
<dbReference type="Gene3D" id="4.10.450.10">
    <property type="entry name" value="Glucose Oxidase, domain 2"/>
    <property type="match status" value="1"/>
</dbReference>
<organism evidence="10 11">
    <name type="scientific">Hymenoscyphus fraxineus</name>
    <dbReference type="NCBI Taxonomy" id="746836"/>
    <lineage>
        <taxon>Eukaryota</taxon>
        <taxon>Fungi</taxon>
        <taxon>Dikarya</taxon>
        <taxon>Ascomycota</taxon>
        <taxon>Pezizomycotina</taxon>
        <taxon>Leotiomycetes</taxon>
        <taxon>Helotiales</taxon>
        <taxon>Helotiaceae</taxon>
        <taxon>Hymenoscyphus</taxon>
    </lineage>
</organism>
<dbReference type="AlphaFoldDB" id="A0A9N9PVY4"/>
<feature type="signal peptide" evidence="8">
    <location>
        <begin position="1"/>
        <end position="16"/>
    </location>
</feature>
<protein>
    <recommendedName>
        <fullName evidence="9">Glucose-methanol-choline oxidoreductase N-terminal domain-containing protein</fullName>
    </recommendedName>
</protein>
<proteinExistence type="inferred from homology"/>
<dbReference type="SUPFAM" id="SSF54373">
    <property type="entry name" value="FAD-linked reductases, C-terminal domain"/>
    <property type="match status" value="1"/>
</dbReference>
<evidence type="ECO:0000256" key="1">
    <source>
        <dbReference type="ARBA" id="ARBA00001974"/>
    </source>
</evidence>
<feature type="chain" id="PRO_5040217863" description="Glucose-methanol-choline oxidoreductase N-terminal domain-containing protein" evidence="8">
    <location>
        <begin position="17"/>
        <end position="594"/>
    </location>
</feature>
<comment type="caution">
    <text evidence="10">The sequence shown here is derived from an EMBL/GenBank/DDBJ whole genome shotgun (WGS) entry which is preliminary data.</text>
</comment>
<dbReference type="EMBL" id="CAJVRL010000119">
    <property type="protein sequence ID" value="CAG8961881.1"/>
    <property type="molecule type" value="Genomic_DNA"/>
</dbReference>
<keyword evidence="8" id="KW-0732">Signal</keyword>
<evidence type="ECO:0000256" key="4">
    <source>
        <dbReference type="ARBA" id="ARBA00022827"/>
    </source>
</evidence>
<comment type="similarity">
    <text evidence="2">Belongs to the GMC oxidoreductase family.</text>
</comment>
<dbReference type="InterPro" id="IPR007867">
    <property type="entry name" value="GMC_OxRtase_C"/>
</dbReference>
<dbReference type="GO" id="GO:0016614">
    <property type="term" value="F:oxidoreductase activity, acting on CH-OH group of donors"/>
    <property type="evidence" value="ECO:0007669"/>
    <property type="project" value="InterPro"/>
</dbReference>
<feature type="binding site" evidence="7">
    <location>
        <position position="108"/>
    </location>
    <ligand>
        <name>FAD</name>
        <dbReference type="ChEBI" id="CHEBI:57692"/>
    </ligand>
</feature>
<keyword evidence="11" id="KW-1185">Reference proteome</keyword>
<dbReference type="PANTHER" id="PTHR11552">
    <property type="entry name" value="GLUCOSE-METHANOL-CHOLINE GMC OXIDOREDUCTASE"/>
    <property type="match status" value="1"/>
</dbReference>
<evidence type="ECO:0000256" key="3">
    <source>
        <dbReference type="ARBA" id="ARBA00022630"/>
    </source>
</evidence>
<evidence type="ECO:0000256" key="7">
    <source>
        <dbReference type="PIRSR" id="PIRSR000137-2"/>
    </source>
</evidence>
<keyword evidence="4 7" id="KW-0274">FAD</keyword>
<dbReference type="SUPFAM" id="SSF51905">
    <property type="entry name" value="FAD/NAD(P)-binding domain"/>
    <property type="match status" value="1"/>
</dbReference>
<evidence type="ECO:0000256" key="6">
    <source>
        <dbReference type="PIRSR" id="PIRSR000137-1"/>
    </source>
</evidence>
<keyword evidence="3" id="KW-0285">Flavoprotein</keyword>
<dbReference type="Pfam" id="PF05199">
    <property type="entry name" value="GMC_oxred_C"/>
    <property type="match status" value="1"/>
</dbReference>
<dbReference type="Gene3D" id="3.30.560.10">
    <property type="entry name" value="Glucose Oxidase, domain 3"/>
    <property type="match status" value="1"/>
</dbReference>
<evidence type="ECO:0000256" key="5">
    <source>
        <dbReference type="ARBA" id="ARBA00023002"/>
    </source>
</evidence>
<name>A0A9N9PVY4_9HELO</name>
<evidence type="ECO:0000313" key="10">
    <source>
        <dbReference type="EMBL" id="CAG8961881.1"/>
    </source>
</evidence>
<dbReference type="InterPro" id="IPR012132">
    <property type="entry name" value="GMC_OxRdtase"/>
</dbReference>
<dbReference type="InterPro" id="IPR036188">
    <property type="entry name" value="FAD/NAD-bd_sf"/>
</dbReference>
<feature type="binding site" evidence="7">
    <location>
        <begin position="34"/>
        <end position="35"/>
    </location>
    <ligand>
        <name>FAD</name>
        <dbReference type="ChEBI" id="CHEBI:57692"/>
    </ligand>
</feature>
<dbReference type="InterPro" id="IPR027424">
    <property type="entry name" value="Glucose_Oxidase_domain_2"/>
</dbReference>
<keyword evidence="5" id="KW-0560">Oxidoreductase</keyword>
<gene>
    <name evidence="10" type="ORF">HYFRA_00013681</name>
</gene>